<feature type="domain" description="GAF" evidence="1">
    <location>
        <begin position="70"/>
        <end position="189"/>
    </location>
</feature>
<accession>A0A563F2W6</accession>
<comment type="caution">
    <text evidence="2">The sequence shown here is derived from an EMBL/GenBank/DDBJ whole genome shotgun (WGS) entry which is preliminary data.</text>
</comment>
<evidence type="ECO:0000313" key="2">
    <source>
        <dbReference type="EMBL" id="TWP54162.1"/>
    </source>
</evidence>
<dbReference type="OrthoDB" id="4694899at2"/>
<dbReference type="EMBL" id="VOBR01000001">
    <property type="protein sequence ID" value="TWP54162.1"/>
    <property type="molecule type" value="Genomic_DNA"/>
</dbReference>
<reference evidence="2 3" key="1">
    <citation type="submission" date="2019-07" db="EMBL/GenBank/DDBJ databases">
        <title>Lentzea xizangensis sp. nov., isolated from Qinghai-Tibetan Plateau Soils.</title>
        <authorList>
            <person name="Huang J."/>
        </authorList>
    </citation>
    <scope>NUCLEOTIDE SEQUENCE [LARGE SCALE GENOMIC DNA]</scope>
    <source>
        <strain evidence="2 3">FXJ1.1311</strain>
    </source>
</reference>
<dbReference type="AlphaFoldDB" id="A0A563F2W6"/>
<sequence>MSGQGSSSHWAAAERRRVAEQHARIVAEQQQNAIDAEVRQTRRELLAQVRRRGGAMAVPIFDDYFLSIADWPAVVKAVLDAAFTLGNAAACDLQVCEPGDVLRMAAHRGFPADFLAYFDTVAPTQATACAAALSTRAPVYVDDVTSSPIFDGQETRTVVLDAGTRSVQSHPLLGPSGRVLGVLSFHYPRLAPARTRTALIATGAAHALAALRSGG</sequence>
<dbReference type="Proteomes" id="UP000316639">
    <property type="component" value="Unassembled WGS sequence"/>
</dbReference>
<keyword evidence="3" id="KW-1185">Reference proteome</keyword>
<gene>
    <name evidence="2" type="ORF">FKR81_00935</name>
</gene>
<evidence type="ECO:0000259" key="1">
    <source>
        <dbReference type="Pfam" id="PF13185"/>
    </source>
</evidence>
<dbReference type="InterPro" id="IPR003018">
    <property type="entry name" value="GAF"/>
</dbReference>
<dbReference type="Pfam" id="PF13185">
    <property type="entry name" value="GAF_2"/>
    <property type="match status" value="1"/>
</dbReference>
<dbReference type="RefSeq" id="WP_146348945.1">
    <property type="nucleotide sequence ID" value="NZ_VOBR01000001.1"/>
</dbReference>
<organism evidence="2 3">
    <name type="scientific">Lentzea tibetensis</name>
    <dbReference type="NCBI Taxonomy" id="2591470"/>
    <lineage>
        <taxon>Bacteria</taxon>
        <taxon>Bacillati</taxon>
        <taxon>Actinomycetota</taxon>
        <taxon>Actinomycetes</taxon>
        <taxon>Pseudonocardiales</taxon>
        <taxon>Pseudonocardiaceae</taxon>
        <taxon>Lentzea</taxon>
    </lineage>
</organism>
<proteinExistence type="predicted"/>
<protein>
    <submittedName>
        <fullName evidence="2">GAF domain-containing protein</fullName>
    </submittedName>
</protein>
<name>A0A563F2W6_9PSEU</name>
<dbReference type="InterPro" id="IPR029016">
    <property type="entry name" value="GAF-like_dom_sf"/>
</dbReference>
<dbReference type="SUPFAM" id="SSF55781">
    <property type="entry name" value="GAF domain-like"/>
    <property type="match status" value="1"/>
</dbReference>
<evidence type="ECO:0000313" key="3">
    <source>
        <dbReference type="Proteomes" id="UP000316639"/>
    </source>
</evidence>
<dbReference type="Gene3D" id="3.30.450.40">
    <property type="match status" value="1"/>
</dbReference>